<dbReference type="Pfam" id="PF12163">
    <property type="entry name" value="HobA"/>
    <property type="match status" value="1"/>
</dbReference>
<protein>
    <recommendedName>
        <fullName evidence="3">DNA replication regulator</fullName>
    </recommendedName>
</protein>
<name>A7I220_CAMHC</name>
<keyword evidence="2" id="KW-1185">Reference proteome</keyword>
<dbReference type="Gene3D" id="3.40.50.11670">
    <property type="entry name" value="DNA replication regulator HobA"/>
    <property type="match status" value="1"/>
</dbReference>
<dbReference type="Proteomes" id="UP000002407">
    <property type="component" value="Chromosome"/>
</dbReference>
<proteinExistence type="predicted"/>
<dbReference type="AlphaFoldDB" id="A7I220"/>
<dbReference type="EMBL" id="CP000776">
    <property type="protein sequence ID" value="ABS51515.1"/>
    <property type="molecule type" value="Genomic_DNA"/>
</dbReference>
<dbReference type="InterPro" id="IPR021011">
    <property type="entry name" value="HobA"/>
</dbReference>
<dbReference type="RefSeq" id="WP_012108857.1">
    <property type="nucleotide sequence ID" value="NC_009714.1"/>
</dbReference>
<evidence type="ECO:0000313" key="1">
    <source>
        <dbReference type="EMBL" id="ABS51515.1"/>
    </source>
</evidence>
<accession>A7I220</accession>
<dbReference type="HOGENOM" id="CLU_127636_0_0_7"/>
<sequence>MRDIFKWGIEFTQKNKNLDWFEIKRESFMPLLAINLHHLLNGKVFIILSDDDRAWFCDYFIYKINCSQTRPIFPFFKLNALYPKFTNTTPKEQIALICDMLNIVFDDNIVCFYIGKTGTGSYALTKNFENNFLWIIDDTIENSFYLSSKGENLDNQLIELTKIFDSAINAVLFEEVAL</sequence>
<dbReference type="eggNOG" id="ENOG5032FNN">
    <property type="taxonomic scope" value="Bacteria"/>
</dbReference>
<dbReference type="STRING" id="360107.CHAB381_1000"/>
<dbReference type="InterPro" id="IPR038381">
    <property type="entry name" value="HobA_sf"/>
</dbReference>
<evidence type="ECO:0008006" key="3">
    <source>
        <dbReference type="Google" id="ProtNLM"/>
    </source>
</evidence>
<reference evidence="2" key="1">
    <citation type="submission" date="2007-07" db="EMBL/GenBank/DDBJ databases">
        <title>Complete genome sequence of Campylobacter hominis ATCC BAA-381, a commensal isolated from the human gastrointestinal tract.</title>
        <authorList>
            <person name="Fouts D.E."/>
            <person name="Mongodin E.F."/>
            <person name="Puiu D."/>
            <person name="Sebastian Y."/>
            <person name="Miller W.G."/>
            <person name="Mandrell R.E."/>
            <person name="Nelson K.E."/>
        </authorList>
    </citation>
    <scope>NUCLEOTIDE SEQUENCE [LARGE SCALE GENOMIC DNA]</scope>
    <source>
        <strain evidence="2">ATCC BAA-381 / LMG 19568 / NCTC 13146 / CH001A</strain>
    </source>
</reference>
<organism evidence="1 2">
    <name type="scientific">Campylobacter hominis (strain ATCC BAA-381 / DSM 21671 / CCUG 45161 / LMG 19568 / NCTC 13146 / CH001A)</name>
    <dbReference type="NCBI Taxonomy" id="360107"/>
    <lineage>
        <taxon>Bacteria</taxon>
        <taxon>Pseudomonadati</taxon>
        <taxon>Campylobacterota</taxon>
        <taxon>Epsilonproteobacteria</taxon>
        <taxon>Campylobacterales</taxon>
        <taxon>Campylobacteraceae</taxon>
        <taxon>Campylobacter</taxon>
    </lineage>
</organism>
<dbReference type="OrthoDB" id="5329076at2"/>
<gene>
    <name evidence="1" type="ordered locus">CHAB381_1000</name>
</gene>
<dbReference type="KEGG" id="cha:CHAB381_1000"/>
<evidence type="ECO:0000313" key="2">
    <source>
        <dbReference type="Proteomes" id="UP000002407"/>
    </source>
</evidence>